<dbReference type="Proteomes" id="UP001189624">
    <property type="component" value="Chromosome 1"/>
</dbReference>
<organism evidence="2 3">
    <name type="scientific">Sphenostylis stenocarpa</name>
    <dbReference type="NCBI Taxonomy" id="92480"/>
    <lineage>
        <taxon>Eukaryota</taxon>
        <taxon>Viridiplantae</taxon>
        <taxon>Streptophyta</taxon>
        <taxon>Embryophyta</taxon>
        <taxon>Tracheophyta</taxon>
        <taxon>Spermatophyta</taxon>
        <taxon>Magnoliopsida</taxon>
        <taxon>eudicotyledons</taxon>
        <taxon>Gunneridae</taxon>
        <taxon>Pentapetalae</taxon>
        <taxon>rosids</taxon>
        <taxon>fabids</taxon>
        <taxon>Fabales</taxon>
        <taxon>Fabaceae</taxon>
        <taxon>Papilionoideae</taxon>
        <taxon>50 kb inversion clade</taxon>
        <taxon>NPAAA clade</taxon>
        <taxon>indigoferoid/millettioid clade</taxon>
        <taxon>Phaseoleae</taxon>
        <taxon>Sphenostylis</taxon>
    </lineage>
</organism>
<gene>
    <name evidence="2" type="ORF">AYBTSS11_LOCUS2281</name>
</gene>
<name>A0AA86S2Q6_9FABA</name>
<proteinExistence type="predicted"/>
<dbReference type="EMBL" id="OY731398">
    <property type="protein sequence ID" value="CAJ1865407.1"/>
    <property type="molecule type" value="Genomic_DNA"/>
</dbReference>
<feature type="coiled-coil region" evidence="1">
    <location>
        <begin position="128"/>
        <end position="175"/>
    </location>
</feature>
<accession>A0AA86S2Q6</accession>
<evidence type="ECO:0000313" key="2">
    <source>
        <dbReference type="EMBL" id="CAJ1865407.1"/>
    </source>
</evidence>
<protein>
    <submittedName>
        <fullName evidence="2">Uncharacterized protein</fullName>
    </submittedName>
</protein>
<evidence type="ECO:0000313" key="3">
    <source>
        <dbReference type="Proteomes" id="UP001189624"/>
    </source>
</evidence>
<keyword evidence="1" id="KW-0175">Coiled coil</keyword>
<sequence>MEHKHAEKVIIMNKLMVEVAENIDSRQRSMLEMDKKYKESLNMIMKLMGEGDTLHGDVMKLKVMNSSPSHDMEQISKELKENKAIINLQQKKFTEVFIVLQHEMEITSLHIAAVKQQNDYESVLLKLTDDLKEKNETLNAKIIDLETEIQRIRKRELEKEQNEQLNANIIQLLEHDKVN</sequence>
<reference evidence="2" key="1">
    <citation type="submission" date="2023-10" db="EMBL/GenBank/DDBJ databases">
        <authorList>
            <person name="Domelevo Entfellner J.-B."/>
        </authorList>
    </citation>
    <scope>NUCLEOTIDE SEQUENCE</scope>
</reference>
<dbReference type="AlphaFoldDB" id="A0AA86S2Q6"/>
<evidence type="ECO:0000256" key="1">
    <source>
        <dbReference type="SAM" id="Coils"/>
    </source>
</evidence>
<keyword evidence="3" id="KW-1185">Reference proteome</keyword>
<dbReference type="Gramene" id="rna-AYBTSS11_LOCUS2281">
    <property type="protein sequence ID" value="CAJ1865407.1"/>
    <property type="gene ID" value="gene-AYBTSS11_LOCUS2281"/>
</dbReference>